<dbReference type="Pfam" id="PF08340">
    <property type="entry name" value="YicC-like_C"/>
    <property type="match status" value="1"/>
</dbReference>
<organism evidence="8 10">
    <name type="scientific">Polaribacter dokdonensis DSW-5</name>
    <dbReference type="NCBI Taxonomy" id="1300348"/>
    <lineage>
        <taxon>Bacteria</taxon>
        <taxon>Pseudomonadati</taxon>
        <taxon>Bacteroidota</taxon>
        <taxon>Flavobacteriia</taxon>
        <taxon>Flavobacteriales</taxon>
        <taxon>Flavobacteriaceae</taxon>
    </lineage>
</organism>
<comment type="caution">
    <text evidence="8">The sequence shown here is derived from an EMBL/GenBank/DDBJ whole genome shotgun (WGS) entry which is preliminary data.</text>
</comment>
<dbReference type="PANTHER" id="PTHR30636">
    <property type="entry name" value="UPF0701 PROTEIN YICC"/>
    <property type="match status" value="1"/>
</dbReference>
<sequence>MIQSMTGFGKSVLQLPTKKVTIEIKSLNSKNLDLNVRIPSYYKEKELAVRKKLARALVRGKVDFSIFVEMTADETSTTVNKGVVKDYINQLKNVVETGRASDVELLKMAISMPDALKTEREELDENEWANINQNIDEAIEKITQYRIDEAASLEIDFKERIANIKMYLDEVKALDADRIENVKTRLQKAINDLQVDADENRFEQELIYYLEKLDINEEKVRLENHLNYFLETLDTPDSNGKKLGFIVQEMGREINTTGSKANFAPMQKAVIQMKNELEQIKEQILNVL</sequence>
<dbReference type="Pfam" id="PF03755">
    <property type="entry name" value="YicC-like_N"/>
    <property type="match status" value="1"/>
</dbReference>
<evidence type="ECO:0000313" key="9">
    <source>
        <dbReference type="EMBL" id="SEE09449.1"/>
    </source>
</evidence>
<keyword evidence="11" id="KW-1185">Reference proteome</keyword>
<reference evidence="8 10" key="1">
    <citation type="submission" date="2015-07" db="EMBL/GenBank/DDBJ databases">
        <title>Genome of Polaribacter dokdonenesis DSW-5, isolated from seawater off Dokdo in Korea.</title>
        <authorList>
            <person name="Yoon K."/>
            <person name="Song J.Y."/>
            <person name="Kim J.F."/>
        </authorList>
    </citation>
    <scope>NUCLEOTIDE SEQUENCE [LARGE SCALE GENOMIC DNA]</scope>
    <source>
        <strain evidence="8 10">DSW-5</strain>
    </source>
</reference>
<dbReference type="EMBL" id="FNUE01000001">
    <property type="protein sequence ID" value="SEE09449.1"/>
    <property type="molecule type" value="Genomic_DNA"/>
</dbReference>
<protein>
    <submittedName>
        <fullName evidence="8">Protein YicC</fullName>
    </submittedName>
    <submittedName>
        <fullName evidence="9">TIGR00255 family protein</fullName>
    </submittedName>
</protein>
<evidence type="ECO:0000313" key="10">
    <source>
        <dbReference type="Proteomes" id="UP000037716"/>
    </source>
</evidence>
<dbReference type="InterPro" id="IPR005229">
    <property type="entry name" value="YicC/YloC-like"/>
</dbReference>
<dbReference type="GO" id="GO:0004521">
    <property type="term" value="F:RNA endonuclease activity"/>
    <property type="evidence" value="ECO:0007669"/>
    <property type="project" value="InterPro"/>
</dbReference>
<comment type="cofactor">
    <cofactor evidence="1">
        <name>a divalent metal cation</name>
        <dbReference type="ChEBI" id="CHEBI:60240"/>
    </cofactor>
</comment>
<dbReference type="RefSeq" id="WP_053973703.1">
    <property type="nucleotide sequence ID" value="NZ_FNUE01000001.1"/>
</dbReference>
<evidence type="ECO:0000256" key="3">
    <source>
        <dbReference type="ARBA" id="ARBA00022759"/>
    </source>
</evidence>
<keyword evidence="4" id="KW-0378">Hydrolase</keyword>
<evidence type="ECO:0000256" key="1">
    <source>
        <dbReference type="ARBA" id="ARBA00001968"/>
    </source>
</evidence>
<dbReference type="PANTHER" id="PTHR30636:SF3">
    <property type="entry name" value="UPF0701 PROTEIN YICC"/>
    <property type="match status" value="1"/>
</dbReference>
<keyword evidence="2" id="KW-0540">Nuclease</keyword>
<evidence type="ECO:0000256" key="5">
    <source>
        <dbReference type="ARBA" id="ARBA00035648"/>
    </source>
</evidence>
<proteinExistence type="inferred from homology"/>
<name>A0A0N0CF85_9FLAO</name>
<dbReference type="InterPro" id="IPR013527">
    <property type="entry name" value="YicC-like_N"/>
</dbReference>
<dbReference type="Proteomes" id="UP000037716">
    <property type="component" value="Unassembled WGS sequence"/>
</dbReference>
<evidence type="ECO:0000256" key="4">
    <source>
        <dbReference type="ARBA" id="ARBA00022801"/>
    </source>
</evidence>
<feature type="domain" description="Endoribonuclease YicC-like N-terminal" evidence="6">
    <location>
        <begin position="2"/>
        <end position="154"/>
    </location>
</feature>
<reference evidence="9 11" key="2">
    <citation type="submission" date="2016-10" db="EMBL/GenBank/DDBJ databases">
        <authorList>
            <person name="Varghese N."/>
            <person name="Submissions S."/>
        </authorList>
    </citation>
    <scope>NUCLEOTIDE SEQUENCE [LARGE SCALE GENOMIC DNA]</scope>
    <source>
        <strain evidence="9 11">DSW-5</strain>
    </source>
</reference>
<keyword evidence="3" id="KW-0255">Endonuclease</keyword>
<dbReference type="STRING" id="1300348.I602_1088"/>
<dbReference type="AlphaFoldDB" id="A0A0N0CF85"/>
<accession>A0A0N0CF85</accession>
<evidence type="ECO:0000259" key="7">
    <source>
        <dbReference type="Pfam" id="PF08340"/>
    </source>
</evidence>
<feature type="domain" description="Endoribonuclease YicC-like C-terminal" evidence="7">
    <location>
        <begin position="173"/>
        <end position="287"/>
    </location>
</feature>
<evidence type="ECO:0000256" key="2">
    <source>
        <dbReference type="ARBA" id="ARBA00022722"/>
    </source>
</evidence>
<dbReference type="InterPro" id="IPR013551">
    <property type="entry name" value="YicC-like_C"/>
</dbReference>
<evidence type="ECO:0000313" key="8">
    <source>
        <dbReference type="EMBL" id="KOY51528.1"/>
    </source>
</evidence>
<comment type="similarity">
    <text evidence="5">Belongs to the YicC/YloC family.</text>
</comment>
<dbReference type="EMBL" id="LGBR01000001">
    <property type="protein sequence ID" value="KOY51528.1"/>
    <property type="molecule type" value="Genomic_DNA"/>
</dbReference>
<evidence type="ECO:0000259" key="6">
    <source>
        <dbReference type="Pfam" id="PF03755"/>
    </source>
</evidence>
<dbReference type="PATRIC" id="fig|1300348.6.peg.1088"/>
<dbReference type="GO" id="GO:0016787">
    <property type="term" value="F:hydrolase activity"/>
    <property type="evidence" value="ECO:0007669"/>
    <property type="project" value="UniProtKB-KW"/>
</dbReference>
<dbReference type="NCBIfam" id="TIGR00255">
    <property type="entry name" value="YicC/YloC family endoribonuclease"/>
    <property type="match status" value="1"/>
</dbReference>
<dbReference type="Proteomes" id="UP000183071">
    <property type="component" value="Unassembled WGS sequence"/>
</dbReference>
<gene>
    <name evidence="8" type="ORF">I602_1088</name>
    <name evidence="9" type="ORF">SAMN05444353_0688</name>
</gene>
<evidence type="ECO:0000313" key="11">
    <source>
        <dbReference type="Proteomes" id="UP000183071"/>
    </source>
</evidence>